<evidence type="ECO:0000313" key="1">
    <source>
        <dbReference type="EMBL" id="KZL51565.1"/>
    </source>
</evidence>
<dbReference type="AlphaFoldDB" id="A0A161VVX8"/>
<protein>
    <recommendedName>
        <fullName evidence="3">Sigma-70 family RNA polymerase sigma factor</fullName>
    </recommendedName>
</protein>
<comment type="caution">
    <text evidence="1">The sequence shown here is derived from an EMBL/GenBank/DDBJ whole genome shotgun (WGS) entry which is preliminary data.</text>
</comment>
<accession>A0A161VVX8</accession>
<proteinExistence type="predicted"/>
<evidence type="ECO:0008006" key="3">
    <source>
        <dbReference type="Google" id="ProtNLM"/>
    </source>
</evidence>
<gene>
    <name evidence="1" type="ORF">A2T98_01520</name>
</gene>
<dbReference type="OrthoDB" id="454880at2"/>
<dbReference type="EMBL" id="LWAJ01000015">
    <property type="protein sequence ID" value="KZL51565.1"/>
    <property type="molecule type" value="Genomic_DNA"/>
</dbReference>
<dbReference type="RefSeq" id="WP_063871262.1">
    <property type="nucleotide sequence ID" value="NZ_CAWMRI010000015.1"/>
</dbReference>
<name>A0A161VVX8_NODSP</name>
<reference evidence="1 2" key="1">
    <citation type="submission" date="2016-04" db="EMBL/GenBank/DDBJ databases">
        <title>Draft Genome Assembly of the Bloom-forming Cyanobacterium Nodularia spumigena Strain CENA596 in Shrimp Production Ponds.</title>
        <authorList>
            <person name="Popin R.V."/>
            <person name="Rigonato J."/>
            <person name="Abreu V.A."/>
            <person name="Andreote A.P."/>
            <person name="Silveira S.B."/>
            <person name="Odebrecht C."/>
            <person name="Fiore M.F."/>
        </authorList>
    </citation>
    <scope>NUCLEOTIDE SEQUENCE [LARGE SCALE GENOMIC DNA]</scope>
    <source>
        <strain evidence="1 2">CENA596</strain>
    </source>
</reference>
<organism evidence="1 2">
    <name type="scientific">Nodularia spumigena CENA596</name>
    <dbReference type="NCBI Taxonomy" id="1819295"/>
    <lineage>
        <taxon>Bacteria</taxon>
        <taxon>Bacillati</taxon>
        <taxon>Cyanobacteriota</taxon>
        <taxon>Cyanophyceae</taxon>
        <taxon>Nostocales</taxon>
        <taxon>Nodulariaceae</taxon>
        <taxon>Nodularia</taxon>
    </lineage>
</organism>
<evidence type="ECO:0000313" key="2">
    <source>
        <dbReference type="Proteomes" id="UP000076555"/>
    </source>
</evidence>
<dbReference type="Proteomes" id="UP000076555">
    <property type="component" value="Unassembled WGS sequence"/>
</dbReference>
<sequence length="224" mass="26909">MNDINTNLRRLINEAKNLPLESVERQQKIHQTYLLAMKSGKLWRENKPYYNDALQDMWEYCCSHLEEYNPTKKQVITWLNDEIIKALRRYEYKEETRPRKRHIELRANLNSDNFEPVINNLDNLSPEQLNKPPTDIQPLLEMWETTVQWVKADPDQVLRNTYFQERPEINAQVVILKRLPPDVSWKEIAKEFNLNDAESKNLPKWYHRSCLPLLRRFGTNQGYL</sequence>